<organism evidence="6 7">
    <name type="scientific">Prauserella halophila</name>
    <dbReference type="NCBI Taxonomy" id="185641"/>
    <lineage>
        <taxon>Bacteria</taxon>
        <taxon>Bacillati</taxon>
        <taxon>Actinomycetota</taxon>
        <taxon>Actinomycetes</taxon>
        <taxon>Pseudonocardiales</taxon>
        <taxon>Pseudonocardiaceae</taxon>
        <taxon>Prauserella</taxon>
    </lineage>
</organism>
<dbReference type="Pfam" id="PF06276">
    <property type="entry name" value="FhuF"/>
    <property type="match status" value="1"/>
</dbReference>
<evidence type="ECO:0000259" key="5">
    <source>
        <dbReference type="Pfam" id="PF06276"/>
    </source>
</evidence>
<evidence type="ECO:0000256" key="3">
    <source>
        <dbReference type="SAM" id="MobiDB-lite"/>
    </source>
</evidence>
<dbReference type="RefSeq" id="WP_253863063.1">
    <property type="nucleotide sequence ID" value="NZ_BAAALN010000005.1"/>
</dbReference>
<feature type="compositionally biased region" description="Polar residues" evidence="3">
    <location>
        <begin position="575"/>
        <end position="589"/>
    </location>
</feature>
<protein>
    <recommendedName>
        <fullName evidence="8">Siderophore synthetase component</fullName>
    </recommendedName>
</protein>
<reference evidence="7" key="1">
    <citation type="journal article" date="2019" name="Int. J. Syst. Evol. Microbiol.">
        <title>The Global Catalogue of Microorganisms (GCM) 10K type strain sequencing project: providing services to taxonomists for standard genome sequencing and annotation.</title>
        <authorList>
            <consortium name="The Broad Institute Genomics Platform"/>
            <consortium name="The Broad Institute Genome Sequencing Center for Infectious Disease"/>
            <person name="Wu L."/>
            <person name="Ma J."/>
        </authorList>
    </citation>
    <scope>NUCLEOTIDE SEQUENCE [LARGE SCALE GENOMIC DNA]</scope>
    <source>
        <strain evidence="7">JCM 13023</strain>
    </source>
</reference>
<comment type="pathway">
    <text evidence="1">Siderophore biosynthesis.</text>
</comment>
<feature type="domain" description="Aerobactin siderophore biosynthesis IucA/IucC-like C-terminal" evidence="5">
    <location>
        <begin position="416"/>
        <end position="557"/>
    </location>
</feature>
<comment type="caution">
    <text evidence="6">The sequence shown here is derived from an EMBL/GenBank/DDBJ whole genome shotgun (WGS) entry which is preliminary data.</text>
</comment>
<feature type="domain" description="Aerobactin siderophore biosynthesis IucA/IucC N-terminal" evidence="4">
    <location>
        <begin position="177"/>
        <end position="385"/>
    </location>
</feature>
<evidence type="ECO:0000313" key="6">
    <source>
        <dbReference type="EMBL" id="GAA1237543.1"/>
    </source>
</evidence>
<dbReference type="InterPro" id="IPR007310">
    <property type="entry name" value="Aerobactin_biosyn_IucA/IucC_N"/>
</dbReference>
<gene>
    <name evidence="6" type="ORF">GCM10009676_22470</name>
</gene>
<evidence type="ECO:0000256" key="2">
    <source>
        <dbReference type="ARBA" id="ARBA00007832"/>
    </source>
</evidence>
<keyword evidence="7" id="KW-1185">Reference proteome</keyword>
<dbReference type="PANTHER" id="PTHR34384:SF6">
    <property type="entry name" value="STAPHYLOFERRIN B SYNTHASE"/>
    <property type="match status" value="1"/>
</dbReference>
<accession>A0ABP4GWU5</accession>
<evidence type="ECO:0000259" key="4">
    <source>
        <dbReference type="Pfam" id="PF04183"/>
    </source>
</evidence>
<proteinExistence type="inferred from homology"/>
<dbReference type="Pfam" id="PF04183">
    <property type="entry name" value="IucA_IucC"/>
    <property type="match status" value="1"/>
</dbReference>
<dbReference type="InterPro" id="IPR022770">
    <property type="entry name" value="IucA/IucC-like_C"/>
</dbReference>
<sequence length="589" mass="63328">MHCDDTAPTDTTPPSTSQPCTTPPSSSQQAADPVMTDLLDTLIRERLCGFADGTLDGEDYRVGDGTRHGCVHFRVRPGGALQPWRYAGGPVRHDGREVTAAELLRLVAAREPAPAPDDTGQTSTGQTSTGRTTGGQPATARANAEQLAADIDTATRHAAVPADAGGIHDDAELTTAARGRPFHPTARAVVGWNSDELVRYGRSGTGLDWLAVRTARLRFGNGPWNIGELPGAPAVDTGETLVPVHPWHLDHVLRAEYAEEFAAGDIRVAARETGRWRPTSSVRTLAPAASGPGAGPHVKLPLGVNTLGSARMLPPRYLDNGQRGERLLRDVAAADAELAELVVIADETSWCGWDGDPYADRPGLLAAQLRRYPADAAGAVPMGAFAAPEHYAAHPVDPVAFFRGLADGFCAMAVGFLCHGVLPEVHGQNVLLAGNRFVLRDHDTVRYSPAWLTAPDPAYRVQPGARQSLRLDDPAELVGYLQTLGIQVNLYGVVDALSRHYAVPESRLWTQLCEALTDRLDRREVLHRDDPATRRKVRILRELLLHAPTWPSREVLRPLLQRGRSSGVSMPAATGTASNPFTSPTPHRT</sequence>
<feature type="compositionally biased region" description="Low complexity" evidence="3">
    <location>
        <begin position="1"/>
        <end position="30"/>
    </location>
</feature>
<dbReference type="InterPro" id="IPR037455">
    <property type="entry name" value="LucA/IucC-like"/>
</dbReference>
<feature type="compositionally biased region" description="Low complexity" evidence="3">
    <location>
        <begin position="119"/>
        <end position="136"/>
    </location>
</feature>
<feature type="region of interest" description="Disordered" evidence="3">
    <location>
        <begin position="110"/>
        <end position="139"/>
    </location>
</feature>
<comment type="similarity">
    <text evidence="2">Belongs to the IucA/IucC family.</text>
</comment>
<evidence type="ECO:0000313" key="7">
    <source>
        <dbReference type="Proteomes" id="UP001500653"/>
    </source>
</evidence>
<evidence type="ECO:0008006" key="8">
    <source>
        <dbReference type="Google" id="ProtNLM"/>
    </source>
</evidence>
<evidence type="ECO:0000256" key="1">
    <source>
        <dbReference type="ARBA" id="ARBA00004924"/>
    </source>
</evidence>
<dbReference type="EMBL" id="BAAALN010000005">
    <property type="protein sequence ID" value="GAA1237543.1"/>
    <property type="molecule type" value="Genomic_DNA"/>
</dbReference>
<name>A0ABP4GWU5_9PSEU</name>
<feature type="region of interest" description="Disordered" evidence="3">
    <location>
        <begin position="1"/>
        <end position="31"/>
    </location>
</feature>
<dbReference type="Proteomes" id="UP001500653">
    <property type="component" value="Unassembled WGS sequence"/>
</dbReference>
<feature type="region of interest" description="Disordered" evidence="3">
    <location>
        <begin position="565"/>
        <end position="589"/>
    </location>
</feature>
<dbReference type="PANTHER" id="PTHR34384">
    <property type="entry name" value="L-2,3-DIAMINOPROPANOATE--CITRATE LIGASE"/>
    <property type="match status" value="1"/>
</dbReference>
<dbReference type="Gene3D" id="1.10.510.40">
    <property type="match status" value="1"/>
</dbReference>